<keyword evidence="1" id="KW-0812">Transmembrane</keyword>
<proteinExistence type="predicted"/>
<accession>A0ABD5I9R8</accession>
<dbReference type="AlphaFoldDB" id="A0ABD5I9R8"/>
<organism evidence="2 3">
    <name type="scientific">Bacillus thuringiensis serovar toumanoffi</name>
    <dbReference type="NCBI Taxonomy" id="180862"/>
    <lineage>
        <taxon>Bacteria</taxon>
        <taxon>Bacillati</taxon>
        <taxon>Bacillota</taxon>
        <taxon>Bacilli</taxon>
        <taxon>Bacillales</taxon>
        <taxon>Bacillaceae</taxon>
        <taxon>Bacillus</taxon>
        <taxon>Bacillus cereus group</taxon>
    </lineage>
</organism>
<gene>
    <name evidence="2" type="ORF">BTTOUR_35480</name>
</gene>
<evidence type="ECO:0008006" key="4">
    <source>
        <dbReference type="Google" id="ProtNLM"/>
    </source>
</evidence>
<evidence type="ECO:0000256" key="1">
    <source>
        <dbReference type="SAM" id="Phobius"/>
    </source>
</evidence>
<dbReference type="Proteomes" id="UP001272716">
    <property type="component" value="Unassembled WGS sequence"/>
</dbReference>
<protein>
    <recommendedName>
        <fullName evidence="4">Lipoprotein</fullName>
    </recommendedName>
</protein>
<sequence length="46" mass="5276">MNNWLFALCMVAVACVLNVIVSFFIKGGSLLKKNRKKNRKEKVHRA</sequence>
<evidence type="ECO:0000313" key="3">
    <source>
        <dbReference type="Proteomes" id="UP001272716"/>
    </source>
</evidence>
<comment type="caution">
    <text evidence="2">The sequence shown here is derived from an EMBL/GenBank/DDBJ whole genome shotgun (WGS) entry which is preliminary data.</text>
</comment>
<name>A0ABD5I9R8_BACTU</name>
<dbReference type="RefSeq" id="WP_153578551.1">
    <property type="nucleotide sequence ID" value="NZ_JAWQCK010000011.1"/>
</dbReference>
<feature type="transmembrane region" description="Helical" evidence="1">
    <location>
        <begin position="6"/>
        <end position="31"/>
    </location>
</feature>
<dbReference type="EMBL" id="JAWQCK010000011">
    <property type="protein sequence ID" value="MDW9214054.1"/>
    <property type="molecule type" value="Genomic_DNA"/>
</dbReference>
<keyword evidence="1" id="KW-0472">Membrane</keyword>
<evidence type="ECO:0000313" key="2">
    <source>
        <dbReference type="EMBL" id="MDW9214054.1"/>
    </source>
</evidence>
<keyword evidence="1" id="KW-1133">Transmembrane helix</keyword>
<reference evidence="2 3" key="1">
    <citation type="submission" date="2023-10" db="EMBL/GenBank/DDBJ databases">
        <title>Draft Genome Sequence of Bacillus thuringiensis serovar. toumanoffi 4059: Identification of a Novel Cry Protein Candidate.</title>
        <authorList>
            <person name="Murdoch R.W."/>
            <person name="Gemler B."/>
            <person name="Heater B.S."/>
        </authorList>
    </citation>
    <scope>NUCLEOTIDE SEQUENCE [LARGE SCALE GENOMIC DNA]</scope>
    <source>
        <strain evidence="2 3">4059</strain>
    </source>
</reference>